<protein>
    <recommendedName>
        <fullName evidence="3">Pyrroline-5-carboxylate reductase</fullName>
    </recommendedName>
</protein>
<evidence type="ECO:0008006" key="3">
    <source>
        <dbReference type="Google" id="ProtNLM"/>
    </source>
</evidence>
<sequence>MQTKNPIFDDLAELMTGAAGVVASAGEEVKAVARSKMDRLVADMDLVSREEFELVKDMAAKALAENQVLRQQIAALKPAQAKKPKARKSTKTSGVK</sequence>
<dbReference type="AlphaFoldDB" id="A0A3B0R8P5"/>
<reference evidence="2" key="1">
    <citation type="submission" date="2018-06" db="EMBL/GenBank/DDBJ databases">
        <authorList>
            <person name="Zhirakovskaya E."/>
        </authorList>
    </citation>
    <scope>NUCLEOTIDE SEQUENCE</scope>
</reference>
<dbReference type="InterPro" id="IPR007475">
    <property type="entry name" value="UbiK"/>
</dbReference>
<evidence type="ECO:0000256" key="1">
    <source>
        <dbReference type="SAM" id="MobiDB-lite"/>
    </source>
</evidence>
<feature type="region of interest" description="Disordered" evidence="1">
    <location>
        <begin position="76"/>
        <end position="96"/>
    </location>
</feature>
<feature type="compositionally biased region" description="Basic residues" evidence="1">
    <location>
        <begin position="80"/>
        <end position="90"/>
    </location>
</feature>
<proteinExistence type="predicted"/>
<accession>A0A3B0R8P5</accession>
<dbReference type="EMBL" id="UOEE01000070">
    <property type="protein sequence ID" value="VAV88569.1"/>
    <property type="molecule type" value="Genomic_DNA"/>
</dbReference>
<name>A0A3B0R8P5_9ZZZZ</name>
<gene>
    <name evidence="2" type="ORF">MNBD_ALPHA06-1037</name>
</gene>
<evidence type="ECO:0000313" key="2">
    <source>
        <dbReference type="EMBL" id="VAV88569.1"/>
    </source>
</evidence>
<dbReference type="Pfam" id="PF04380">
    <property type="entry name" value="BMFP"/>
    <property type="match status" value="1"/>
</dbReference>
<organism evidence="2">
    <name type="scientific">hydrothermal vent metagenome</name>
    <dbReference type="NCBI Taxonomy" id="652676"/>
    <lineage>
        <taxon>unclassified sequences</taxon>
        <taxon>metagenomes</taxon>
        <taxon>ecological metagenomes</taxon>
    </lineage>
</organism>